<evidence type="ECO:0000256" key="1">
    <source>
        <dbReference type="ARBA" id="ARBA00004141"/>
    </source>
</evidence>
<dbReference type="AlphaFoldDB" id="A0A7Y8Y1Z4"/>
<comment type="subcellular location">
    <subcellularLocation>
        <location evidence="1">Membrane</location>
        <topology evidence="1">Multi-pass membrane protein</topology>
    </subcellularLocation>
</comment>
<evidence type="ECO:0000256" key="6">
    <source>
        <dbReference type="SAM" id="Phobius"/>
    </source>
</evidence>
<keyword evidence="2 6" id="KW-0812">Transmembrane</keyword>
<feature type="region of interest" description="Disordered" evidence="5">
    <location>
        <begin position="158"/>
        <end position="195"/>
    </location>
</feature>
<sequence length="195" mass="22014">METQGNKSKAMLVHLSTFAQWFIPFGNFIFPLVIWSSTKKDSKFIDEHGRQSINFQLSIFVYTLALCLIAIPIFLFTIFKHAPFRAMMHDEVYIGNDLTPENISGIVILAILAVVLFCFLKVAEFFLVVYASVRASEGKEYKYPLCIPFISGNNQPEVQEAEETVAEKEKETEIQSSGVQSSSNESVEPDENEKA</sequence>
<reference evidence="7 8" key="1">
    <citation type="submission" date="2020-07" db="EMBL/GenBank/DDBJ databases">
        <authorList>
            <person name="Sun Q."/>
        </authorList>
    </citation>
    <scope>NUCLEOTIDE SEQUENCE [LARGE SCALE GENOMIC DNA]</scope>
    <source>
        <strain evidence="7 8">MAH-1</strain>
    </source>
</reference>
<evidence type="ECO:0000256" key="5">
    <source>
        <dbReference type="SAM" id="MobiDB-lite"/>
    </source>
</evidence>
<feature type="transmembrane region" description="Helical" evidence="6">
    <location>
        <begin position="18"/>
        <end position="38"/>
    </location>
</feature>
<comment type="caution">
    <text evidence="7">The sequence shown here is derived from an EMBL/GenBank/DDBJ whole genome shotgun (WGS) entry which is preliminary data.</text>
</comment>
<protein>
    <submittedName>
        <fullName evidence="7">DUF4870 domain-containing protein</fullName>
    </submittedName>
</protein>
<dbReference type="EMBL" id="JACBJI010000003">
    <property type="protein sequence ID" value="NYA71078.1"/>
    <property type="molecule type" value="Genomic_DNA"/>
</dbReference>
<organism evidence="7 8">
    <name type="scientific">Flavobacterium agri</name>
    <dbReference type="NCBI Taxonomy" id="2743471"/>
    <lineage>
        <taxon>Bacteria</taxon>
        <taxon>Pseudomonadati</taxon>
        <taxon>Bacteroidota</taxon>
        <taxon>Flavobacteriia</taxon>
        <taxon>Flavobacteriales</taxon>
        <taxon>Flavobacteriaceae</taxon>
        <taxon>Flavobacterium</taxon>
    </lineage>
</organism>
<feature type="compositionally biased region" description="Low complexity" evidence="5">
    <location>
        <begin position="175"/>
        <end position="186"/>
    </location>
</feature>
<dbReference type="Proteomes" id="UP000535020">
    <property type="component" value="Unassembled WGS sequence"/>
</dbReference>
<feature type="transmembrane region" description="Helical" evidence="6">
    <location>
        <begin position="106"/>
        <end position="133"/>
    </location>
</feature>
<dbReference type="Pfam" id="PF09685">
    <property type="entry name" value="MamF_MmsF"/>
    <property type="match status" value="1"/>
</dbReference>
<evidence type="ECO:0000256" key="4">
    <source>
        <dbReference type="ARBA" id="ARBA00023136"/>
    </source>
</evidence>
<evidence type="ECO:0000256" key="3">
    <source>
        <dbReference type="ARBA" id="ARBA00022989"/>
    </source>
</evidence>
<keyword evidence="4 6" id="KW-0472">Membrane</keyword>
<keyword evidence="3 6" id="KW-1133">Transmembrane helix</keyword>
<name>A0A7Y8Y1Z4_9FLAO</name>
<gene>
    <name evidence="7" type="ORF">HZF10_09120</name>
</gene>
<dbReference type="RefSeq" id="WP_176005886.1">
    <property type="nucleotide sequence ID" value="NZ_JABWMI010000010.1"/>
</dbReference>
<keyword evidence="8" id="KW-1185">Reference proteome</keyword>
<evidence type="ECO:0000313" key="7">
    <source>
        <dbReference type="EMBL" id="NYA71078.1"/>
    </source>
</evidence>
<proteinExistence type="predicted"/>
<dbReference type="InterPro" id="IPR019109">
    <property type="entry name" value="MamF_MmsF"/>
</dbReference>
<feature type="transmembrane region" description="Helical" evidence="6">
    <location>
        <begin position="59"/>
        <end position="79"/>
    </location>
</feature>
<accession>A0A7Y8Y1Z4</accession>
<evidence type="ECO:0000313" key="8">
    <source>
        <dbReference type="Proteomes" id="UP000535020"/>
    </source>
</evidence>
<evidence type="ECO:0000256" key="2">
    <source>
        <dbReference type="ARBA" id="ARBA00022692"/>
    </source>
</evidence>